<dbReference type="EMBL" id="JYDI01003903">
    <property type="protein sequence ID" value="KRY09643.1"/>
    <property type="molecule type" value="Genomic_DNA"/>
</dbReference>
<organism evidence="1 2">
    <name type="scientific">Trichinella britovi</name>
    <name type="common">Parasitic roundworm</name>
    <dbReference type="NCBI Taxonomy" id="45882"/>
    <lineage>
        <taxon>Eukaryota</taxon>
        <taxon>Metazoa</taxon>
        <taxon>Ecdysozoa</taxon>
        <taxon>Nematoda</taxon>
        <taxon>Enoplea</taxon>
        <taxon>Dorylaimia</taxon>
        <taxon>Trichinellida</taxon>
        <taxon>Trichinellidae</taxon>
        <taxon>Trichinella</taxon>
    </lineage>
</organism>
<evidence type="ECO:0000313" key="2">
    <source>
        <dbReference type="Proteomes" id="UP000054653"/>
    </source>
</evidence>
<dbReference type="AlphaFoldDB" id="A0A0V0ZBB3"/>
<protein>
    <submittedName>
        <fullName evidence="1">Uncharacterized protein</fullName>
    </submittedName>
</protein>
<reference evidence="1 2" key="1">
    <citation type="submission" date="2015-01" db="EMBL/GenBank/DDBJ databases">
        <title>Evolution of Trichinella species and genotypes.</title>
        <authorList>
            <person name="Korhonen P.K."/>
            <person name="Edoardo P."/>
            <person name="Giuseppe L.R."/>
            <person name="Gasser R.B."/>
        </authorList>
    </citation>
    <scope>NUCLEOTIDE SEQUENCE [LARGE SCALE GENOMIC DNA]</scope>
    <source>
        <strain evidence="1">ISS120</strain>
    </source>
</reference>
<accession>A0A0V0ZBB3</accession>
<keyword evidence="2" id="KW-1185">Reference proteome</keyword>
<dbReference type="Proteomes" id="UP000054653">
    <property type="component" value="Unassembled WGS sequence"/>
</dbReference>
<sequence length="48" mass="5574">MDYVNTIEDAFHTACRLLDVFCLSKSKNIDFRDIRYESINQMGNGNSQ</sequence>
<proteinExistence type="predicted"/>
<name>A0A0V0ZBB3_TRIBR</name>
<comment type="caution">
    <text evidence="1">The sequence shown here is derived from an EMBL/GenBank/DDBJ whole genome shotgun (WGS) entry which is preliminary data.</text>
</comment>
<gene>
    <name evidence="1" type="ORF">T03_9929</name>
</gene>
<evidence type="ECO:0000313" key="1">
    <source>
        <dbReference type="EMBL" id="KRY09643.1"/>
    </source>
</evidence>